<feature type="region of interest" description="Disordered" evidence="1">
    <location>
        <begin position="206"/>
        <end position="229"/>
    </location>
</feature>
<keyword evidence="4" id="KW-1185">Reference proteome</keyword>
<accession>A0A7W7YF87</accession>
<dbReference type="Proteomes" id="UP000590740">
    <property type="component" value="Unassembled WGS sequence"/>
</dbReference>
<name>A0A7W7YF87_9BACT</name>
<reference evidence="3 4" key="1">
    <citation type="submission" date="2020-08" db="EMBL/GenBank/DDBJ databases">
        <title>Genomic Encyclopedia of Type Strains, Phase IV (KMG-IV): sequencing the most valuable type-strain genomes for metagenomic binning, comparative biology and taxonomic classification.</title>
        <authorList>
            <person name="Goeker M."/>
        </authorList>
    </citation>
    <scope>NUCLEOTIDE SEQUENCE [LARGE SCALE GENOMIC DNA]</scope>
    <source>
        <strain evidence="3 4">DSM 12252</strain>
    </source>
</reference>
<dbReference type="AlphaFoldDB" id="A0A7W7YF87"/>
<evidence type="ECO:0000256" key="2">
    <source>
        <dbReference type="SAM" id="SignalP"/>
    </source>
</evidence>
<comment type="caution">
    <text evidence="3">The sequence shown here is derived from an EMBL/GenBank/DDBJ whole genome shotgun (WGS) entry which is preliminary data.</text>
</comment>
<gene>
    <name evidence="3" type="ORF">HNQ65_004378</name>
</gene>
<dbReference type="EMBL" id="JACHIG010000011">
    <property type="protein sequence ID" value="MBB5034770.1"/>
    <property type="molecule type" value="Genomic_DNA"/>
</dbReference>
<evidence type="ECO:0000256" key="1">
    <source>
        <dbReference type="SAM" id="MobiDB-lite"/>
    </source>
</evidence>
<evidence type="ECO:0000313" key="4">
    <source>
        <dbReference type="Proteomes" id="UP000590740"/>
    </source>
</evidence>
<proteinExistence type="predicted"/>
<evidence type="ECO:0000313" key="3">
    <source>
        <dbReference type="EMBL" id="MBB5034770.1"/>
    </source>
</evidence>
<feature type="signal peptide" evidence="2">
    <location>
        <begin position="1"/>
        <end position="17"/>
    </location>
</feature>
<keyword evidence="2" id="KW-0732">Signal</keyword>
<dbReference type="RefSeq" id="WP_184342881.1">
    <property type="nucleotide sequence ID" value="NZ_JACHIG010000011.1"/>
</dbReference>
<feature type="chain" id="PRO_5030781249" evidence="2">
    <location>
        <begin position="18"/>
        <end position="229"/>
    </location>
</feature>
<feature type="region of interest" description="Disordered" evidence="1">
    <location>
        <begin position="22"/>
        <end position="48"/>
    </location>
</feature>
<protein>
    <submittedName>
        <fullName evidence="3">Uncharacterized protein</fullName>
    </submittedName>
</protein>
<organism evidence="3 4">
    <name type="scientific">Prosthecobacter vanneervenii</name>
    <dbReference type="NCBI Taxonomy" id="48466"/>
    <lineage>
        <taxon>Bacteria</taxon>
        <taxon>Pseudomonadati</taxon>
        <taxon>Verrucomicrobiota</taxon>
        <taxon>Verrucomicrobiia</taxon>
        <taxon>Verrucomicrobiales</taxon>
        <taxon>Verrucomicrobiaceae</taxon>
        <taxon>Prosthecobacter</taxon>
    </lineage>
</organism>
<sequence length="229" mass="25249">MLIPLAALAAVLFMVLAGDSASEESKENKQGGPTQAEQETETFPEESRRVHEPLSFDEVFVTPAGPKGLEYTTKIKALNGRKICITGFMVRHADIDTSAFLFCATPRVYNEREEGLADSIPPHMLYVILPVRGNDAPAWRREKMTLYGTLELGSHQELSGRVSHLRLHCEAVTDAQTGALLEVRKPIAFQTGRAVPLPNDVGALPRSDIPAPFFNPRRNRDNNLTSDTP</sequence>